<name>A0A1I7H9Q3_9BURK</name>
<keyword evidence="1" id="KW-0472">Membrane</keyword>
<dbReference type="Proteomes" id="UP000199391">
    <property type="component" value="Unassembled WGS sequence"/>
</dbReference>
<dbReference type="STRING" id="1035707.SAMN05216552_100586"/>
<evidence type="ECO:0000313" key="2">
    <source>
        <dbReference type="EMBL" id="SFU57332.1"/>
    </source>
</evidence>
<keyword evidence="1" id="KW-0812">Transmembrane</keyword>
<accession>A0A1I7H9Q3</accession>
<dbReference type="AlphaFoldDB" id="A0A1I7H9Q3"/>
<evidence type="ECO:0000313" key="3">
    <source>
        <dbReference type="Proteomes" id="UP000199391"/>
    </source>
</evidence>
<organism evidence="2 3">
    <name type="scientific">Pseudoduganella namucuonensis</name>
    <dbReference type="NCBI Taxonomy" id="1035707"/>
    <lineage>
        <taxon>Bacteria</taxon>
        <taxon>Pseudomonadati</taxon>
        <taxon>Pseudomonadota</taxon>
        <taxon>Betaproteobacteria</taxon>
        <taxon>Burkholderiales</taxon>
        <taxon>Oxalobacteraceae</taxon>
        <taxon>Telluria group</taxon>
        <taxon>Pseudoduganella</taxon>
    </lineage>
</organism>
<sequence>MTILLTCLRIAVAGLVGMILGALVGFFGFFGFFGLFGLAQAYVALAATRRPPPR</sequence>
<keyword evidence="1" id="KW-1133">Transmembrane helix</keyword>
<keyword evidence="3" id="KW-1185">Reference proteome</keyword>
<dbReference type="RefSeq" id="WP_177307039.1">
    <property type="nucleotide sequence ID" value="NZ_FPBO01000005.1"/>
</dbReference>
<protein>
    <recommendedName>
        <fullName evidence="4">DUF2273 domain-containing protein</fullName>
    </recommendedName>
</protein>
<dbReference type="EMBL" id="FPBO01000005">
    <property type="protein sequence ID" value="SFU57332.1"/>
    <property type="molecule type" value="Genomic_DNA"/>
</dbReference>
<evidence type="ECO:0008006" key="4">
    <source>
        <dbReference type="Google" id="ProtNLM"/>
    </source>
</evidence>
<reference evidence="3" key="1">
    <citation type="submission" date="2016-10" db="EMBL/GenBank/DDBJ databases">
        <authorList>
            <person name="Varghese N."/>
            <person name="Submissions S."/>
        </authorList>
    </citation>
    <scope>NUCLEOTIDE SEQUENCE [LARGE SCALE GENOMIC DNA]</scope>
    <source>
        <strain evidence="3">CGMCC 1.11014</strain>
    </source>
</reference>
<proteinExistence type="predicted"/>
<feature type="transmembrane region" description="Helical" evidence="1">
    <location>
        <begin position="23"/>
        <end position="45"/>
    </location>
</feature>
<evidence type="ECO:0000256" key="1">
    <source>
        <dbReference type="SAM" id="Phobius"/>
    </source>
</evidence>
<gene>
    <name evidence="2" type="ORF">SAMN05216552_100586</name>
</gene>